<feature type="region of interest" description="Disordered" evidence="3">
    <location>
        <begin position="1"/>
        <end position="33"/>
    </location>
</feature>
<feature type="domain" description="Cyclin C-terminal" evidence="5">
    <location>
        <begin position="275"/>
        <end position="398"/>
    </location>
</feature>
<feature type="compositionally biased region" description="Pro residues" evidence="3">
    <location>
        <begin position="160"/>
        <end position="169"/>
    </location>
</feature>
<feature type="compositionally biased region" description="Basic and acidic residues" evidence="3">
    <location>
        <begin position="593"/>
        <end position="618"/>
    </location>
</feature>
<dbReference type="SUPFAM" id="SSF47954">
    <property type="entry name" value="Cyclin-like"/>
    <property type="match status" value="3"/>
</dbReference>
<dbReference type="PIRSF" id="PIRSF036580">
    <property type="entry name" value="Cyclin_L"/>
    <property type="match status" value="1"/>
</dbReference>
<evidence type="ECO:0000313" key="7">
    <source>
        <dbReference type="Proteomes" id="UP001159641"/>
    </source>
</evidence>
<dbReference type="CDD" id="cd20593">
    <property type="entry name" value="CYCLIN_CCNL2_rpt2"/>
    <property type="match status" value="1"/>
</dbReference>
<feature type="region of interest" description="Disordered" evidence="3">
    <location>
        <begin position="397"/>
        <end position="618"/>
    </location>
</feature>
<gene>
    <name evidence="6" type="ORF">J1605_000643</name>
</gene>
<feature type="compositionally biased region" description="Low complexity" evidence="3">
    <location>
        <begin position="472"/>
        <end position="481"/>
    </location>
</feature>
<dbReference type="InterPro" id="IPR036915">
    <property type="entry name" value="Cyclin-like_sf"/>
</dbReference>
<name>A0AB34GQ75_ESCRO</name>
<protein>
    <recommendedName>
        <fullName evidence="8">Cyclin-L2</fullName>
    </recommendedName>
</protein>
<reference evidence="6 7" key="1">
    <citation type="submission" date="2022-11" db="EMBL/GenBank/DDBJ databases">
        <title>Whole genome sequence of Eschrichtius robustus ER-17-0199.</title>
        <authorList>
            <person name="Bruniche-Olsen A."/>
            <person name="Black A.N."/>
            <person name="Fields C.J."/>
            <person name="Walden K."/>
            <person name="Dewoody J.A."/>
        </authorList>
    </citation>
    <scope>NUCLEOTIDE SEQUENCE [LARGE SCALE GENOMIC DNA]</scope>
    <source>
        <strain evidence="6">ER-17-0199</strain>
        <tissue evidence="6">Blubber</tissue>
    </source>
</reference>
<evidence type="ECO:0000256" key="3">
    <source>
        <dbReference type="SAM" id="MobiDB-lite"/>
    </source>
</evidence>
<dbReference type="SMART" id="SM01332">
    <property type="entry name" value="Cyclin_C"/>
    <property type="match status" value="1"/>
</dbReference>
<keyword evidence="1 2" id="KW-0195">Cyclin</keyword>
<dbReference type="InterPro" id="IPR006671">
    <property type="entry name" value="Cyclin_N"/>
</dbReference>
<evidence type="ECO:0008006" key="8">
    <source>
        <dbReference type="Google" id="ProtNLM"/>
    </source>
</evidence>
<evidence type="ECO:0000259" key="4">
    <source>
        <dbReference type="SMART" id="SM00385"/>
    </source>
</evidence>
<comment type="caution">
    <text evidence="6">The sequence shown here is derived from an EMBL/GenBank/DDBJ whole genome shotgun (WGS) entry which is preliminary data.</text>
</comment>
<keyword evidence="7" id="KW-1185">Reference proteome</keyword>
<evidence type="ECO:0000256" key="1">
    <source>
        <dbReference type="ARBA" id="ARBA00023127"/>
    </source>
</evidence>
<dbReference type="EMBL" id="JAIQCJ010002152">
    <property type="protein sequence ID" value="KAJ8780600.1"/>
    <property type="molecule type" value="Genomic_DNA"/>
</dbReference>
<comment type="similarity">
    <text evidence="2">Belongs to the cyclin family.</text>
</comment>
<dbReference type="Pfam" id="PF21797">
    <property type="entry name" value="CycT2-like_C"/>
    <property type="match status" value="1"/>
</dbReference>
<feature type="compositionally biased region" description="Basic residues" evidence="3">
    <location>
        <begin position="561"/>
        <end position="575"/>
    </location>
</feature>
<feature type="compositionally biased region" description="Low complexity" evidence="3">
    <location>
        <begin position="1"/>
        <end position="24"/>
    </location>
</feature>
<dbReference type="PANTHER" id="PTHR10026">
    <property type="entry name" value="CYCLIN"/>
    <property type="match status" value="1"/>
</dbReference>
<dbReference type="SMART" id="SM00385">
    <property type="entry name" value="CYCLIN"/>
    <property type="match status" value="2"/>
</dbReference>
<dbReference type="Proteomes" id="UP001159641">
    <property type="component" value="Unassembled WGS sequence"/>
</dbReference>
<evidence type="ECO:0000256" key="2">
    <source>
        <dbReference type="RuleBase" id="RU000383"/>
    </source>
</evidence>
<accession>A0AB34GQ75</accession>
<dbReference type="GO" id="GO:0006357">
    <property type="term" value="P:regulation of transcription by RNA polymerase II"/>
    <property type="evidence" value="ECO:0007669"/>
    <property type="project" value="InterPro"/>
</dbReference>
<dbReference type="Gene3D" id="1.10.472.10">
    <property type="entry name" value="Cyclin-like"/>
    <property type="match status" value="2"/>
</dbReference>
<evidence type="ECO:0000259" key="5">
    <source>
        <dbReference type="SMART" id="SM01332"/>
    </source>
</evidence>
<feature type="domain" description="Cyclin-like" evidence="4">
    <location>
        <begin position="172"/>
        <end position="266"/>
    </location>
</feature>
<feature type="compositionally biased region" description="Low complexity" evidence="3">
    <location>
        <begin position="511"/>
        <end position="533"/>
    </location>
</feature>
<dbReference type="InterPro" id="IPR043198">
    <property type="entry name" value="Cyclin/Ssn8"/>
</dbReference>
<organism evidence="6 7">
    <name type="scientific">Eschrichtius robustus</name>
    <name type="common">California gray whale</name>
    <name type="synonym">Eschrichtius gibbosus</name>
    <dbReference type="NCBI Taxonomy" id="9764"/>
    <lineage>
        <taxon>Eukaryota</taxon>
        <taxon>Metazoa</taxon>
        <taxon>Chordata</taxon>
        <taxon>Craniata</taxon>
        <taxon>Vertebrata</taxon>
        <taxon>Euteleostomi</taxon>
        <taxon>Mammalia</taxon>
        <taxon>Eutheria</taxon>
        <taxon>Laurasiatheria</taxon>
        <taxon>Artiodactyla</taxon>
        <taxon>Whippomorpha</taxon>
        <taxon>Cetacea</taxon>
        <taxon>Mysticeti</taxon>
        <taxon>Eschrichtiidae</taxon>
        <taxon>Eschrichtius</taxon>
    </lineage>
</organism>
<dbReference type="InterPro" id="IPR004367">
    <property type="entry name" value="Cyclin_C-dom"/>
</dbReference>
<sequence>MAAATATAGAGAQGPATPAAAAGTPGSGGTAPGSQGVLIGDRLYSGVLITLENCLLPDDKLRFTPSMSSGLDTDTETDLRVVGCELIQAAGILLRLPQVRERPRASGRGNRRTGAGKAAGPFVGGGGLIRSPLRVSARHPGAAPIPSSDPDPAPYSHLAPGPPADPGPGRPRCRPPEVAMATGQVLFQRFFYTKSFVKHSMEHVSMACVHLASKIEEAPRRIRDVINVFHRLRHLREKKKPVPLLLDQDYVNLKNQIIKAERRVLKELGFCVHVKHPHKIIVMYLQVLECERNRHLVQTSWNYMNDSLRTDVFVRFQPESIACACIYLAARTLEIPLPNRPHWFLLFGATEEEIQEICLKILQLYTRKKVDLTHLEGEVEKRRYALDEAKAQAKGLLPGGTQVLDSASRFSPAPKPAESPKEGQGDKPSPLSVKNARRKVEGVKRAKADSPVNGLPRGRGARSRSRSHEQSYSRSPSPSASPKRRTVAPDPEVVGVGGHPPSGLLHRKSDSGSTSGGSKSQSRSRSRSDSPPRQAHRGAPYKGSKVRSYRRSKDCKYSAQKPHKSRSRSSSRSRSRSRERADNSGKYKKKSHYCRDQRRERSRSYERAGHRYERDHPGHSRHRRLFGTLKDLWFVNVRACSCAQPAVPVLAVRLRCRLSSH</sequence>
<feature type="compositionally biased region" description="Basic and acidic residues" evidence="3">
    <location>
        <begin position="438"/>
        <end position="448"/>
    </location>
</feature>
<proteinExistence type="inferred from homology"/>
<dbReference type="FunFam" id="1.10.472.10:FF:000014">
    <property type="entry name" value="cyclin-L1 isoform X1"/>
    <property type="match status" value="1"/>
</dbReference>
<dbReference type="InterPro" id="IPR013763">
    <property type="entry name" value="Cyclin-like_dom"/>
</dbReference>
<dbReference type="Pfam" id="PF00134">
    <property type="entry name" value="Cyclin_N"/>
    <property type="match status" value="1"/>
</dbReference>
<dbReference type="AlphaFoldDB" id="A0AB34GQ75"/>
<feature type="domain" description="Cyclin-like" evidence="4">
    <location>
        <begin position="279"/>
        <end position="363"/>
    </location>
</feature>
<dbReference type="GO" id="GO:0016538">
    <property type="term" value="F:cyclin-dependent protein serine/threonine kinase regulator activity"/>
    <property type="evidence" value="ECO:0007669"/>
    <property type="project" value="InterPro"/>
</dbReference>
<feature type="compositionally biased region" description="Basic and acidic residues" evidence="3">
    <location>
        <begin position="576"/>
        <end position="585"/>
    </location>
</feature>
<evidence type="ECO:0000313" key="6">
    <source>
        <dbReference type="EMBL" id="KAJ8780600.1"/>
    </source>
</evidence>
<feature type="region of interest" description="Disordered" evidence="3">
    <location>
        <begin position="102"/>
        <end position="173"/>
    </location>
</feature>